<organism evidence="1 2">
    <name type="scientific">Halorientalis persicus</name>
    <dbReference type="NCBI Taxonomy" id="1367881"/>
    <lineage>
        <taxon>Archaea</taxon>
        <taxon>Methanobacteriati</taxon>
        <taxon>Methanobacteriota</taxon>
        <taxon>Stenosarchaea group</taxon>
        <taxon>Halobacteria</taxon>
        <taxon>Halobacteriales</taxon>
        <taxon>Haloarculaceae</taxon>
        <taxon>Halorientalis</taxon>
    </lineage>
</organism>
<evidence type="ECO:0000313" key="1">
    <source>
        <dbReference type="EMBL" id="SEP20128.1"/>
    </source>
</evidence>
<dbReference type="EMBL" id="FOCX01000044">
    <property type="protein sequence ID" value="SEP20128.1"/>
    <property type="molecule type" value="Genomic_DNA"/>
</dbReference>
<accession>A0A1H8VYY8</accession>
<reference evidence="2" key="1">
    <citation type="submission" date="2016-10" db="EMBL/GenBank/DDBJ databases">
        <authorList>
            <person name="Varghese N."/>
            <person name="Submissions S."/>
        </authorList>
    </citation>
    <scope>NUCLEOTIDE SEQUENCE [LARGE SCALE GENOMIC DNA]</scope>
    <source>
        <strain evidence="2">IBRC-M 10043</strain>
    </source>
</reference>
<keyword evidence="2" id="KW-1185">Reference proteome</keyword>
<evidence type="ECO:0000313" key="2">
    <source>
        <dbReference type="Proteomes" id="UP000198775"/>
    </source>
</evidence>
<name>A0A1H8VYY8_9EURY</name>
<dbReference type="OrthoDB" id="199106at2157"/>
<dbReference type="AlphaFoldDB" id="A0A1H8VYY8"/>
<proteinExistence type="predicted"/>
<gene>
    <name evidence="1" type="ORF">SAMN05216388_10442</name>
</gene>
<protein>
    <submittedName>
        <fullName evidence="1">Uncharacterized protein</fullName>
    </submittedName>
</protein>
<dbReference type="Proteomes" id="UP000198775">
    <property type="component" value="Unassembled WGS sequence"/>
</dbReference>
<sequence>MSSLQLRVHNIIFSQRHADEAEIRKYIDDLIELVVYLTEAVARVADEPLYVIMAGNTETQDIRGDREDLSREAVKAGQLEEVYWGQILPQHFIDELGQERVLSAPAHRIEELTTGAILLVSRESPIHYDTVQQDVREYLLSN</sequence>
<dbReference type="RefSeq" id="WP_092664293.1">
    <property type="nucleotide sequence ID" value="NZ_FOCX01000044.1"/>
</dbReference>